<dbReference type="NCBIfam" id="TIGR00287">
    <property type="entry name" value="cas1"/>
    <property type="match status" value="1"/>
</dbReference>
<dbReference type="HAMAP" id="MF_01470">
    <property type="entry name" value="Cas1"/>
    <property type="match status" value="1"/>
</dbReference>
<dbReference type="RefSeq" id="WP_024544367.1">
    <property type="nucleotide sequence ID" value="NZ_LR214938.2"/>
</dbReference>
<dbReference type="EC" id="3.1.-.-" evidence="10"/>
<gene>
    <name evidence="10" type="primary">cas1</name>
    <name evidence="11" type="ORF">NCTC10113_01447</name>
</gene>
<keyword evidence="6 10" id="KW-0051">Antiviral defense</keyword>
<dbReference type="GO" id="GO:0051607">
    <property type="term" value="P:defense response to virus"/>
    <property type="evidence" value="ECO:0007669"/>
    <property type="project" value="UniProtKB-UniRule"/>
</dbReference>
<feature type="binding site" evidence="10">
    <location>
        <position position="149"/>
    </location>
    <ligand>
        <name>Mn(2+)</name>
        <dbReference type="ChEBI" id="CHEBI:29035"/>
    </ligand>
</feature>
<keyword evidence="1 10" id="KW-0540">Nuclease</keyword>
<keyword evidence="8 10" id="KW-0464">Manganese</keyword>
<keyword evidence="3 10" id="KW-0255">Endonuclease</keyword>
<dbReference type="InterPro" id="IPR042211">
    <property type="entry name" value="CRISPR-assoc_Cas1_N"/>
</dbReference>
<comment type="function">
    <text evidence="10">CRISPR (clustered regularly interspaced short palindromic repeat), is an adaptive immune system that provides protection against mobile genetic elements (viruses, transposable elements and conjugative plasmids). CRISPR clusters contain spacers, sequences complementary to antecedent mobile elements, and target invading nucleic acids. CRISPR clusters are transcribed and processed into CRISPR RNA (crRNA). Acts as a dsDNA endonuclease. Involved in the integration of spacer DNA into the CRISPR cassette.</text>
</comment>
<dbReference type="AlphaFoldDB" id="A0A448ZZ72"/>
<dbReference type="Pfam" id="PF01867">
    <property type="entry name" value="Cas_Cas1"/>
    <property type="match status" value="1"/>
</dbReference>
<geneLocation type="plasmid" evidence="11">
    <name>2</name>
</geneLocation>
<feature type="binding site" evidence="10">
    <location>
        <position position="206"/>
    </location>
    <ligand>
        <name>Mn(2+)</name>
        <dbReference type="ChEBI" id="CHEBI:29035"/>
    </ligand>
</feature>
<evidence type="ECO:0000256" key="5">
    <source>
        <dbReference type="ARBA" id="ARBA00022842"/>
    </source>
</evidence>
<keyword evidence="11" id="KW-0614">Plasmid</keyword>
<sequence>MFKKVLEISNTNYVHLFLGNLVVKQNGEKTILPINSIDTVIIENTNLILSIALVNSLIQNNINVIICDYKHLPNSQIVPFNGYYNMKIFQEQALWNNEFKNSVWTNIIKLKIKNSMLLHKYLNTLTIGDEESFITFYKEVREGDFSNREGHAAKLNFKLLFGSKFNREDEDNEVNKYLNFGYSILLSYVSRSLSAKGYDLRLGVFHKSFNNYYSLACDVMEVFRCVIDYLVYTYFKAQLILNFQEFKENVFRIFYENFKIGNMKMTLIDYIEKFISKCLKNENVEDLYIDWSAK</sequence>
<dbReference type="GO" id="GO:0043571">
    <property type="term" value="P:maintenance of CRISPR repeat elements"/>
    <property type="evidence" value="ECO:0007669"/>
    <property type="project" value="UniProtKB-UniRule"/>
</dbReference>
<evidence type="ECO:0000256" key="9">
    <source>
        <dbReference type="ARBA" id="ARBA00038592"/>
    </source>
</evidence>
<dbReference type="InterPro" id="IPR042206">
    <property type="entry name" value="CRISPR-assoc_Cas1_C"/>
</dbReference>
<comment type="similarity">
    <text evidence="10">Belongs to the CRISPR-associated endonuclease Cas1 family.</text>
</comment>
<evidence type="ECO:0000256" key="6">
    <source>
        <dbReference type="ARBA" id="ARBA00023118"/>
    </source>
</evidence>
<feature type="binding site" evidence="10">
    <location>
        <position position="221"/>
    </location>
    <ligand>
        <name>Mn(2+)</name>
        <dbReference type="ChEBI" id="CHEBI:29035"/>
    </ligand>
</feature>
<evidence type="ECO:0000256" key="10">
    <source>
        <dbReference type="HAMAP-Rule" id="MF_01470"/>
    </source>
</evidence>
<keyword evidence="7 10" id="KW-0238">DNA-binding</keyword>
<evidence type="ECO:0000313" key="11">
    <source>
        <dbReference type="EMBL" id="VEU56538.1"/>
    </source>
</evidence>
<keyword evidence="4 10" id="KW-0378">Hydrolase</keyword>
<dbReference type="NCBIfam" id="TIGR03639">
    <property type="entry name" value="cas1_NMENI"/>
    <property type="match status" value="1"/>
</dbReference>
<dbReference type="PANTHER" id="PTHR34353">
    <property type="entry name" value="CRISPR-ASSOCIATED ENDONUCLEASE CAS1 1"/>
    <property type="match status" value="1"/>
</dbReference>
<dbReference type="EMBL" id="LR214939">
    <property type="protein sequence ID" value="VEU56538.1"/>
    <property type="molecule type" value="Genomic_DNA"/>
</dbReference>
<dbReference type="Gene3D" id="3.100.10.20">
    <property type="entry name" value="CRISPR-associated endonuclease Cas1, N-terminal domain"/>
    <property type="match status" value="1"/>
</dbReference>
<dbReference type="GO" id="GO:0004520">
    <property type="term" value="F:DNA endonuclease activity"/>
    <property type="evidence" value="ECO:0007669"/>
    <property type="project" value="InterPro"/>
</dbReference>
<evidence type="ECO:0000256" key="3">
    <source>
        <dbReference type="ARBA" id="ARBA00022759"/>
    </source>
</evidence>
<reference evidence="11" key="1">
    <citation type="submission" date="2019-01" db="EMBL/GenBank/DDBJ databases">
        <authorList>
            <consortium name="Pathogen Informatics"/>
        </authorList>
    </citation>
    <scope>NUCLEOTIDE SEQUENCE [LARGE SCALE GENOMIC DNA]</scope>
    <source>
        <strain evidence="11">NCTC10113</strain>
    </source>
</reference>
<dbReference type="GO" id="GO:0003677">
    <property type="term" value="F:DNA binding"/>
    <property type="evidence" value="ECO:0007669"/>
    <property type="project" value="UniProtKB-KW"/>
</dbReference>
<keyword evidence="2 10" id="KW-0479">Metal-binding</keyword>
<evidence type="ECO:0000256" key="8">
    <source>
        <dbReference type="ARBA" id="ARBA00023211"/>
    </source>
</evidence>
<evidence type="ECO:0000256" key="7">
    <source>
        <dbReference type="ARBA" id="ARBA00023125"/>
    </source>
</evidence>
<dbReference type="GO" id="GO:0016787">
    <property type="term" value="F:hydrolase activity"/>
    <property type="evidence" value="ECO:0007669"/>
    <property type="project" value="UniProtKB-KW"/>
</dbReference>
<comment type="cofactor">
    <cofactor evidence="10">
        <name>Mg(2+)</name>
        <dbReference type="ChEBI" id="CHEBI:18420"/>
    </cofactor>
    <cofactor evidence="10">
        <name>Mn(2+)</name>
        <dbReference type="ChEBI" id="CHEBI:29035"/>
    </cofactor>
</comment>
<comment type="subunit">
    <text evidence="9 10">Homodimer, forms a heterotetramer with a Cas2 homodimer.</text>
</comment>
<dbReference type="InterPro" id="IPR050646">
    <property type="entry name" value="Cas1"/>
</dbReference>
<evidence type="ECO:0000256" key="4">
    <source>
        <dbReference type="ARBA" id="ARBA00022801"/>
    </source>
</evidence>
<organism evidence="11">
    <name type="scientific">Metamycoplasma salivarium</name>
    <name type="common">Mycoplasma salivarium</name>
    <dbReference type="NCBI Taxonomy" id="2124"/>
    <lineage>
        <taxon>Bacteria</taxon>
        <taxon>Bacillati</taxon>
        <taxon>Mycoplasmatota</taxon>
        <taxon>Mycoplasmoidales</taxon>
        <taxon>Metamycoplasmataceae</taxon>
        <taxon>Metamycoplasma</taxon>
    </lineage>
</organism>
<proteinExistence type="inferred from homology"/>
<dbReference type="PANTHER" id="PTHR34353:SF2">
    <property type="entry name" value="CRISPR-ASSOCIATED ENDONUCLEASE CAS1 1"/>
    <property type="match status" value="1"/>
</dbReference>
<dbReference type="InterPro" id="IPR019855">
    <property type="entry name" value="CRISPR-assoc_Cas1_NMENI"/>
</dbReference>
<name>A0A448ZZ72_METSV</name>
<keyword evidence="5 10" id="KW-0460">Magnesium</keyword>
<dbReference type="Gene3D" id="1.20.120.920">
    <property type="entry name" value="CRISPR-associated endonuclease Cas1, C-terminal domain"/>
    <property type="match status" value="1"/>
</dbReference>
<protein>
    <recommendedName>
        <fullName evidence="10">CRISPR-associated endonuclease Cas1</fullName>
        <ecNumber evidence="10">3.1.-.-</ecNumber>
    </recommendedName>
</protein>
<evidence type="ECO:0000256" key="2">
    <source>
        <dbReference type="ARBA" id="ARBA00022723"/>
    </source>
</evidence>
<accession>A0A448ZZ72</accession>
<evidence type="ECO:0000256" key="1">
    <source>
        <dbReference type="ARBA" id="ARBA00022722"/>
    </source>
</evidence>
<dbReference type="GO" id="GO:0046872">
    <property type="term" value="F:metal ion binding"/>
    <property type="evidence" value="ECO:0007669"/>
    <property type="project" value="UniProtKB-UniRule"/>
</dbReference>
<dbReference type="InterPro" id="IPR002729">
    <property type="entry name" value="CRISPR-assoc_Cas1"/>
</dbReference>